<feature type="domain" description="Protein kinase" evidence="2">
    <location>
        <begin position="37"/>
        <end position="370"/>
    </location>
</feature>
<evidence type="ECO:0000256" key="1">
    <source>
        <dbReference type="SAM" id="MobiDB-lite"/>
    </source>
</evidence>
<evidence type="ECO:0008006" key="5">
    <source>
        <dbReference type="Google" id="ProtNLM"/>
    </source>
</evidence>
<dbReference type="Gene3D" id="1.10.510.10">
    <property type="entry name" value="Transferase(Phosphotransferase) domain 1"/>
    <property type="match status" value="1"/>
</dbReference>
<feature type="compositionally biased region" description="Basic and acidic residues" evidence="1">
    <location>
        <begin position="420"/>
        <end position="438"/>
    </location>
</feature>
<dbReference type="SUPFAM" id="SSF56112">
    <property type="entry name" value="Protein kinase-like (PK-like)"/>
    <property type="match status" value="1"/>
</dbReference>
<proteinExistence type="predicted"/>
<dbReference type="SMART" id="SM00220">
    <property type="entry name" value="S_TKc"/>
    <property type="match status" value="1"/>
</dbReference>
<protein>
    <recommendedName>
        <fullName evidence="5">Protein kinase domain-containing protein</fullName>
    </recommendedName>
</protein>
<feature type="domain" description="WW" evidence="3">
    <location>
        <begin position="3"/>
        <end position="37"/>
    </location>
</feature>
<evidence type="ECO:0000259" key="2">
    <source>
        <dbReference type="PROSITE" id="PS50011"/>
    </source>
</evidence>
<accession>A0A6C0F871</accession>
<dbReference type="PANTHER" id="PTHR44167:SF24">
    <property type="entry name" value="SERINE_THREONINE-PROTEIN KINASE CHK2"/>
    <property type="match status" value="1"/>
</dbReference>
<dbReference type="EMBL" id="MN738824">
    <property type="protein sequence ID" value="QHT38026.1"/>
    <property type="molecule type" value="Genomic_DNA"/>
</dbReference>
<dbReference type="GO" id="GO:0004674">
    <property type="term" value="F:protein serine/threonine kinase activity"/>
    <property type="evidence" value="ECO:0007669"/>
    <property type="project" value="TreeGrafter"/>
</dbReference>
<dbReference type="Gene3D" id="3.30.200.20">
    <property type="entry name" value="Phosphorylase Kinase, domain 1"/>
    <property type="match status" value="1"/>
</dbReference>
<dbReference type="InterPro" id="IPR036020">
    <property type="entry name" value="WW_dom_sf"/>
</dbReference>
<evidence type="ECO:0000313" key="4">
    <source>
        <dbReference type="EMBL" id="QHT38026.1"/>
    </source>
</evidence>
<reference evidence="4" key="1">
    <citation type="journal article" date="2020" name="Nature">
        <title>Giant virus diversity and host interactions through global metagenomics.</title>
        <authorList>
            <person name="Schulz F."/>
            <person name="Roux S."/>
            <person name="Paez-Espino D."/>
            <person name="Jungbluth S."/>
            <person name="Walsh D.A."/>
            <person name="Denef V.J."/>
            <person name="McMahon K.D."/>
            <person name="Konstantinidis K.T."/>
            <person name="Eloe-Fadrosh E.A."/>
            <person name="Kyrpides N.C."/>
            <person name="Woyke T."/>
        </authorList>
    </citation>
    <scope>NUCLEOTIDE SEQUENCE</scope>
    <source>
        <strain evidence="4">GVMAG-S-ERX556049-19</strain>
    </source>
</reference>
<dbReference type="CDD" id="cd00201">
    <property type="entry name" value="WW"/>
    <property type="match status" value="1"/>
</dbReference>
<dbReference type="Pfam" id="PF00397">
    <property type="entry name" value="WW"/>
    <property type="match status" value="1"/>
</dbReference>
<dbReference type="PROSITE" id="PS50011">
    <property type="entry name" value="PROTEIN_KINASE_DOM"/>
    <property type="match status" value="1"/>
</dbReference>
<name>A0A6C0F871_9ZZZZ</name>
<dbReference type="SMART" id="SM00456">
    <property type="entry name" value="WW"/>
    <property type="match status" value="1"/>
</dbReference>
<dbReference type="GO" id="GO:0005524">
    <property type="term" value="F:ATP binding"/>
    <property type="evidence" value="ECO:0007669"/>
    <property type="project" value="InterPro"/>
</dbReference>
<feature type="region of interest" description="Disordered" evidence="1">
    <location>
        <begin position="409"/>
        <end position="438"/>
    </location>
</feature>
<dbReference type="InterPro" id="IPR011009">
    <property type="entry name" value="Kinase-like_dom_sf"/>
</dbReference>
<dbReference type="InterPro" id="IPR001202">
    <property type="entry name" value="WW_dom"/>
</dbReference>
<dbReference type="Pfam" id="PF00069">
    <property type="entry name" value="Pkinase"/>
    <property type="match status" value="1"/>
</dbReference>
<dbReference type="AlphaFoldDB" id="A0A6C0F871"/>
<dbReference type="Gene3D" id="2.20.70.10">
    <property type="match status" value="1"/>
</dbReference>
<dbReference type="GO" id="GO:0005634">
    <property type="term" value="C:nucleus"/>
    <property type="evidence" value="ECO:0007669"/>
    <property type="project" value="TreeGrafter"/>
</dbReference>
<dbReference type="PROSITE" id="PS50020">
    <property type="entry name" value="WW_DOMAIN_2"/>
    <property type="match status" value="1"/>
</dbReference>
<sequence>MNKKLPDGWIIKKSRKTNEEYYFNKVTGKAQWEFPVETNKKVIGEGTYGCVVKEPLECENNGKKYDYKDKVSKVLTKHSGLEELQEMKDIAKIKGIDKYALNVPEMCKPKLSREFYDVVSKCRGRSVSSTFQNEINQLRLLILENGGNDLNTIKNKIYPTFSNDDKKKFFTSLLTLINGVDFFVKNNTVHHDIKEGNIVYNIDTGISKFIDFGLATKKDKIIREAKGRGYGFAISHSYFPPETSCLNKFDFNNNNNSKCAKLKTHFKQHDLFLEKAVDSFDLYCLSFALLDLTQSLQYEEEDASNIANFLEELVYLFQKYTTPFLPDRLTNILSLKKDYKELLELYNMYDTNKPTPSIESIQLSNKHSFAIDIKRENQCPPRKPDFNPFTKKCTVKCKDGKIRNEKFRCVNNKTRKSKSSSKENRKETEELNKKMNKCKKEDKDLNPLTNRCVKKCKTTQKRVIRRNKYTCITKKNE</sequence>
<dbReference type="PANTHER" id="PTHR44167">
    <property type="entry name" value="OVARIAN-SPECIFIC SERINE/THREONINE-PROTEIN KINASE LOK-RELATED"/>
    <property type="match status" value="1"/>
</dbReference>
<dbReference type="GO" id="GO:0005737">
    <property type="term" value="C:cytoplasm"/>
    <property type="evidence" value="ECO:0007669"/>
    <property type="project" value="TreeGrafter"/>
</dbReference>
<evidence type="ECO:0000259" key="3">
    <source>
        <dbReference type="PROSITE" id="PS50020"/>
    </source>
</evidence>
<dbReference type="InterPro" id="IPR000719">
    <property type="entry name" value="Prot_kinase_dom"/>
</dbReference>
<organism evidence="4">
    <name type="scientific">viral metagenome</name>
    <dbReference type="NCBI Taxonomy" id="1070528"/>
    <lineage>
        <taxon>unclassified sequences</taxon>
        <taxon>metagenomes</taxon>
        <taxon>organismal metagenomes</taxon>
    </lineage>
</organism>
<dbReference type="GO" id="GO:0044773">
    <property type="term" value="P:mitotic DNA damage checkpoint signaling"/>
    <property type="evidence" value="ECO:0007669"/>
    <property type="project" value="TreeGrafter"/>
</dbReference>
<dbReference type="SUPFAM" id="SSF51045">
    <property type="entry name" value="WW domain"/>
    <property type="match status" value="1"/>
</dbReference>